<accession>A0AA96CWP5</accession>
<sequence length="49" mass="5761">MQISNNTNSILNSNLNTNSSVSEEQKDRFDIFLENQEKDKAEKKRQLNF</sequence>
<dbReference type="EMBL" id="CP134846">
    <property type="protein sequence ID" value="WNL17331.1"/>
    <property type="molecule type" value="Genomic_DNA"/>
</dbReference>
<name>A0AA96CWP5_9BACT</name>
<feature type="region of interest" description="Disordered" evidence="1">
    <location>
        <begin position="1"/>
        <end position="24"/>
    </location>
</feature>
<evidence type="ECO:0000313" key="2">
    <source>
        <dbReference type="EMBL" id="WNL17331.1"/>
    </source>
</evidence>
<feature type="compositionally biased region" description="Low complexity" evidence="1">
    <location>
        <begin position="1"/>
        <end position="20"/>
    </location>
</feature>
<organism evidence="2">
    <name type="scientific">Arcobacter sp. AZ-2023</name>
    <dbReference type="NCBI Taxonomy" id="3074453"/>
    <lineage>
        <taxon>Bacteria</taxon>
        <taxon>Pseudomonadati</taxon>
        <taxon>Campylobacterota</taxon>
        <taxon>Epsilonproteobacteria</taxon>
        <taxon>Campylobacterales</taxon>
        <taxon>Arcobacteraceae</taxon>
        <taxon>Arcobacter</taxon>
    </lineage>
</organism>
<reference evidence="2" key="1">
    <citation type="submission" date="2023-09" db="EMBL/GenBank/DDBJ databases">
        <title>Arcobacter tbilisiensis sp. nov. isolated from chicken meat in Tbilisi, Georgia.</title>
        <authorList>
            <person name="Matthias R."/>
            <person name="Zautner A.E."/>
        </authorList>
    </citation>
    <scope>NUCLEOTIDE SEQUENCE</scope>
    <source>
        <strain evidence="2">LEO 107</strain>
    </source>
</reference>
<evidence type="ECO:0000256" key="1">
    <source>
        <dbReference type="SAM" id="MobiDB-lite"/>
    </source>
</evidence>
<gene>
    <name evidence="2" type="ORF">RJG54_02795</name>
</gene>
<dbReference type="AlphaFoldDB" id="A0AA96CWP5"/>
<proteinExistence type="predicted"/>
<protein>
    <submittedName>
        <fullName evidence="2">Uncharacterized protein</fullName>
    </submittedName>
</protein>